<evidence type="ECO:0000256" key="5">
    <source>
        <dbReference type="ARBA" id="ARBA00023136"/>
    </source>
</evidence>
<evidence type="ECO:0000313" key="9">
    <source>
        <dbReference type="RefSeq" id="XP_012669944.1"/>
    </source>
</evidence>
<dbReference type="OrthoDB" id="9045030at2759"/>
<evidence type="ECO:0000256" key="1">
    <source>
        <dbReference type="ARBA" id="ARBA00004651"/>
    </source>
</evidence>
<keyword evidence="4 6" id="KW-1133">Transmembrane helix</keyword>
<keyword evidence="8" id="KW-1185">Reference proteome</keyword>
<reference evidence="9" key="1">
    <citation type="submission" date="2025-08" db="UniProtKB">
        <authorList>
            <consortium name="RefSeq"/>
        </authorList>
    </citation>
    <scope>IDENTIFICATION</scope>
</reference>
<keyword evidence="5 6" id="KW-0472">Membrane</keyword>
<dbReference type="Proteomes" id="UP000515152">
    <property type="component" value="Chromosome 23"/>
</dbReference>
<dbReference type="PANTHER" id="PTHR11984">
    <property type="entry name" value="CONNEXIN"/>
    <property type="match status" value="1"/>
</dbReference>
<dbReference type="InterPro" id="IPR000500">
    <property type="entry name" value="Connexin"/>
</dbReference>
<dbReference type="GO" id="GO:0007267">
    <property type="term" value="P:cell-cell signaling"/>
    <property type="evidence" value="ECO:0007669"/>
    <property type="project" value="TreeGrafter"/>
</dbReference>
<dbReference type="GO" id="GO:0005922">
    <property type="term" value="C:connexin complex"/>
    <property type="evidence" value="ECO:0007669"/>
    <property type="project" value="InterPro"/>
</dbReference>
<feature type="transmembrane region" description="Helical" evidence="6">
    <location>
        <begin position="80"/>
        <end position="103"/>
    </location>
</feature>
<dbReference type="Gene3D" id="1.20.1440.80">
    <property type="entry name" value="Gap junction channel protein cysteine-rich domain"/>
    <property type="match status" value="1"/>
</dbReference>
<evidence type="ECO:0000256" key="3">
    <source>
        <dbReference type="ARBA" id="ARBA00022692"/>
    </source>
</evidence>
<feature type="transmembrane region" description="Helical" evidence="6">
    <location>
        <begin position="133"/>
        <end position="155"/>
    </location>
</feature>
<accession>A0A6P3VF28</accession>
<dbReference type="GO" id="GO:0005243">
    <property type="term" value="F:gap junction channel activity"/>
    <property type="evidence" value="ECO:0007669"/>
    <property type="project" value="TreeGrafter"/>
</dbReference>
<dbReference type="GeneID" id="105888748"/>
<dbReference type="CTD" id="100332365"/>
<evidence type="ECO:0000256" key="2">
    <source>
        <dbReference type="ARBA" id="ARBA00022475"/>
    </source>
</evidence>
<feature type="domain" description="Connexin N-terminal" evidence="7">
    <location>
        <begin position="15"/>
        <end position="216"/>
    </location>
</feature>
<keyword evidence="3 6" id="KW-0812">Transmembrane</keyword>
<evidence type="ECO:0000256" key="6">
    <source>
        <dbReference type="SAM" id="Phobius"/>
    </source>
</evidence>
<organism evidence="8 9">
    <name type="scientific">Clupea harengus</name>
    <name type="common">Atlantic herring</name>
    <dbReference type="NCBI Taxonomy" id="7950"/>
    <lineage>
        <taxon>Eukaryota</taxon>
        <taxon>Metazoa</taxon>
        <taxon>Chordata</taxon>
        <taxon>Craniata</taxon>
        <taxon>Vertebrata</taxon>
        <taxon>Euteleostomi</taxon>
        <taxon>Actinopterygii</taxon>
        <taxon>Neopterygii</taxon>
        <taxon>Teleostei</taxon>
        <taxon>Clupei</taxon>
        <taxon>Clupeiformes</taxon>
        <taxon>Clupeoidei</taxon>
        <taxon>Clupeidae</taxon>
        <taxon>Clupea</taxon>
    </lineage>
</organism>
<dbReference type="InterPro" id="IPR038359">
    <property type="entry name" value="Connexin_N_sf"/>
</dbReference>
<name>A0A6P3VF28_CLUHA</name>
<dbReference type="InterPro" id="IPR013092">
    <property type="entry name" value="Connexin_N"/>
</dbReference>
<keyword evidence="2" id="KW-1003">Cell membrane</keyword>
<feature type="transmembrane region" description="Helical" evidence="6">
    <location>
        <begin position="194"/>
        <end position="217"/>
    </location>
</feature>
<protein>
    <submittedName>
        <fullName evidence="9">Uncharacterized protein LOC105888748</fullName>
    </submittedName>
</protein>
<evidence type="ECO:0000259" key="7">
    <source>
        <dbReference type="Pfam" id="PF00029"/>
    </source>
</evidence>
<dbReference type="KEGG" id="char:105888748"/>
<evidence type="ECO:0000256" key="4">
    <source>
        <dbReference type="ARBA" id="ARBA00022989"/>
    </source>
</evidence>
<feature type="transmembrane region" description="Helical" evidence="6">
    <location>
        <begin position="28"/>
        <end position="48"/>
    </location>
</feature>
<gene>
    <name evidence="9" type="primary">LOC105888748</name>
</gene>
<dbReference type="Pfam" id="PF00029">
    <property type="entry name" value="Connexin"/>
    <property type="match status" value="1"/>
</dbReference>
<dbReference type="PANTHER" id="PTHR11984:SF20">
    <property type="entry name" value="GAP JUNCTION BETA-1 PROTEIN"/>
    <property type="match status" value="1"/>
</dbReference>
<proteinExistence type="predicted"/>
<comment type="subcellular location">
    <subcellularLocation>
        <location evidence="1">Cell membrane</location>
        <topology evidence="1">Multi-pass membrane protein</topology>
    </subcellularLocation>
</comment>
<dbReference type="RefSeq" id="XP_012669944.1">
    <property type="nucleotide sequence ID" value="XM_012814490.3"/>
</dbReference>
<dbReference type="AlphaFoldDB" id="A0A6P3VF28"/>
<sequence>MAAAIVTGLIPILRTAVNTSTTYKARTLWFGFLAVRLVVLFLSELPWFKLDTDFSCNGTARDSVCSRACFNKHFDRPAVAAWNFLFVLLLLSVMLMELFSAHLRASARKRSPKQEEKTEELMMLDLHASKTTLLFYLMSVALRIMVEVAFVYILLQWNLPKMESGPYECEPEGNVCPGPQVCIVRAATEKRMSIFALASISCLVIVASCLFFLYAVMHYLCNLGGGSVRDANSHL</sequence>
<evidence type="ECO:0000313" key="8">
    <source>
        <dbReference type="Proteomes" id="UP000515152"/>
    </source>
</evidence>